<name>A0A5B7DQV3_PORTR</name>
<keyword evidence="2" id="KW-1185">Reference proteome</keyword>
<evidence type="ECO:0000313" key="2">
    <source>
        <dbReference type="Proteomes" id="UP000324222"/>
    </source>
</evidence>
<sequence>MSGHRPHFLITAPRLSDAQGALPFMTSQFTRQSTPQTSIDCCYFWLHLHTATAHKTIHIALEMSSMGPFHRTKVNVWQGYAGRQAMVTASCEVQSAPRTQWLHLAPMLTRCAL</sequence>
<reference evidence="1 2" key="1">
    <citation type="submission" date="2019-05" db="EMBL/GenBank/DDBJ databases">
        <title>Another draft genome of Portunus trituberculatus and its Hox gene families provides insights of decapod evolution.</title>
        <authorList>
            <person name="Jeong J.-H."/>
            <person name="Song I."/>
            <person name="Kim S."/>
            <person name="Choi T."/>
            <person name="Kim D."/>
            <person name="Ryu S."/>
            <person name="Kim W."/>
        </authorList>
    </citation>
    <scope>NUCLEOTIDE SEQUENCE [LARGE SCALE GENOMIC DNA]</scope>
    <source>
        <tissue evidence="1">Muscle</tissue>
    </source>
</reference>
<dbReference type="AlphaFoldDB" id="A0A5B7DQV3"/>
<organism evidence="1 2">
    <name type="scientific">Portunus trituberculatus</name>
    <name type="common">Swimming crab</name>
    <name type="synonym">Neptunus trituberculatus</name>
    <dbReference type="NCBI Taxonomy" id="210409"/>
    <lineage>
        <taxon>Eukaryota</taxon>
        <taxon>Metazoa</taxon>
        <taxon>Ecdysozoa</taxon>
        <taxon>Arthropoda</taxon>
        <taxon>Crustacea</taxon>
        <taxon>Multicrustacea</taxon>
        <taxon>Malacostraca</taxon>
        <taxon>Eumalacostraca</taxon>
        <taxon>Eucarida</taxon>
        <taxon>Decapoda</taxon>
        <taxon>Pleocyemata</taxon>
        <taxon>Brachyura</taxon>
        <taxon>Eubrachyura</taxon>
        <taxon>Portunoidea</taxon>
        <taxon>Portunidae</taxon>
        <taxon>Portuninae</taxon>
        <taxon>Portunus</taxon>
    </lineage>
</organism>
<evidence type="ECO:0000313" key="1">
    <source>
        <dbReference type="EMBL" id="MPC23981.1"/>
    </source>
</evidence>
<dbReference type="EMBL" id="VSRR010001275">
    <property type="protein sequence ID" value="MPC23981.1"/>
    <property type="molecule type" value="Genomic_DNA"/>
</dbReference>
<protein>
    <submittedName>
        <fullName evidence="1">Uncharacterized protein</fullName>
    </submittedName>
</protein>
<dbReference type="Proteomes" id="UP000324222">
    <property type="component" value="Unassembled WGS sequence"/>
</dbReference>
<accession>A0A5B7DQV3</accession>
<gene>
    <name evidence="1" type="ORF">E2C01_017051</name>
</gene>
<comment type="caution">
    <text evidence="1">The sequence shown here is derived from an EMBL/GenBank/DDBJ whole genome shotgun (WGS) entry which is preliminary data.</text>
</comment>
<proteinExistence type="predicted"/>